<protein>
    <submittedName>
        <fullName evidence="2">Uncharacterized protein</fullName>
    </submittedName>
</protein>
<keyword evidence="3" id="KW-1185">Reference proteome</keyword>
<gene>
    <name evidence="2" type="ORF">EDD72_1068</name>
</gene>
<proteinExistence type="predicted"/>
<dbReference type="RefSeq" id="WP_165894973.1">
    <property type="nucleotide sequence ID" value="NZ_SMAB01000006.1"/>
</dbReference>
<feature type="region of interest" description="Disordered" evidence="1">
    <location>
        <begin position="31"/>
        <end position="51"/>
    </location>
</feature>
<sequence length="51" mass="5938">MEQHPKNEEKHQGTRWDILMAPIVSLGSMFTLKKEDQIDQPDTDTENKLRG</sequence>
<evidence type="ECO:0000256" key="1">
    <source>
        <dbReference type="SAM" id="MobiDB-lite"/>
    </source>
</evidence>
<accession>A0A4R3KIP7</accession>
<dbReference type="EMBL" id="SMAB01000006">
    <property type="protein sequence ID" value="TCS83082.1"/>
    <property type="molecule type" value="Genomic_DNA"/>
</dbReference>
<name>A0A4R3KIP7_9BACI</name>
<reference evidence="2 3" key="1">
    <citation type="submission" date="2019-03" db="EMBL/GenBank/DDBJ databases">
        <title>Genomic Encyclopedia of Type Strains, Phase IV (KMG-IV): sequencing the most valuable type-strain genomes for metagenomic binning, comparative biology and taxonomic classification.</title>
        <authorList>
            <person name="Goeker M."/>
        </authorList>
    </citation>
    <scope>NUCLEOTIDE SEQUENCE [LARGE SCALE GENOMIC DNA]</scope>
    <source>
        <strain evidence="2 3">DSM 23802</strain>
    </source>
</reference>
<comment type="caution">
    <text evidence="2">The sequence shown here is derived from an EMBL/GenBank/DDBJ whole genome shotgun (WGS) entry which is preliminary data.</text>
</comment>
<organism evidence="2 3">
    <name type="scientific">Tepidibacillus fermentans</name>
    <dbReference type="NCBI Taxonomy" id="1281767"/>
    <lineage>
        <taxon>Bacteria</taxon>
        <taxon>Bacillati</taxon>
        <taxon>Bacillota</taxon>
        <taxon>Bacilli</taxon>
        <taxon>Bacillales</taxon>
        <taxon>Bacillaceae</taxon>
        <taxon>Tepidibacillus</taxon>
    </lineage>
</organism>
<dbReference type="AlphaFoldDB" id="A0A4R3KIP7"/>
<evidence type="ECO:0000313" key="2">
    <source>
        <dbReference type="EMBL" id="TCS83082.1"/>
    </source>
</evidence>
<dbReference type="Proteomes" id="UP000295788">
    <property type="component" value="Unassembled WGS sequence"/>
</dbReference>
<evidence type="ECO:0000313" key="3">
    <source>
        <dbReference type="Proteomes" id="UP000295788"/>
    </source>
</evidence>